<keyword evidence="3" id="KW-0443">Lipid metabolism</keyword>
<evidence type="ECO:0000256" key="1">
    <source>
        <dbReference type="ARBA" id="ARBA00022598"/>
    </source>
</evidence>
<proteinExistence type="predicted"/>
<dbReference type="EMBL" id="UINC01026139">
    <property type="protein sequence ID" value="SVB03044.1"/>
    <property type="molecule type" value="Genomic_DNA"/>
</dbReference>
<keyword evidence="2" id="KW-0276">Fatty acid metabolism</keyword>
<dbReference type="PROSITE" id="PS00455">
    <property type="entry name" value="AMP_BINDING"/>
    <property type="match status" value="1"/>
</dbReference>
<dbReference type="Pfam" id="PF00501">
    <property type="entry name" value="AMP-binding"/>
    <property type="match status" value="1"/>
</dbReference>
<accession>A0A382ANT6</accession>
<dbReference type="GO" id="GO:0016020">
    <property type="term" value="C:membrane"/>
    <property type="evidence" value="ECO:0007669"/>
    <property type="project" value="TreeGrafter"/>
</dbReference>
<sequence>MDVVEKQIISNTPSLDEKIINECIEDMSNNIEEVKEEIVEEMKSYEKLLVGEDIMWTSNPRVEIKREITDDIKPMTLYDALSNTVSKYGNLPAYTYNVGNQQVTKTWSKFYIQVRKFARSLIACGLDEYSSVMIQGFNSYEWVISHFATIFAGGISSGVYTSNLPEICKYMIDDCNAQIIIVENEKQLNKYKTYVDDLVGKVKAFIVWSDYEKLSTDWTESVIPVYSWWAFMKRGDEPRFEAELDERISRQSPWRCHSLIYTSGTTGNPKGVMISHDNISWVAQSVVRDFELTNRERMVSYLPLSHIAAQALDFYLPMFTGSHATFARPDALKGSLKDTLCAVRPTIFFGVPRVWEKFAEKMKLLGKSNGCFKRLVGNKAKQVGLQATRYKEKKKDLPYVYYLADSIVFSKIKKGLGLDKCKLFMTGAAPISTEVLKYFGSLDIQIMNLYGASECCGPVTFNLPKNFKHFVRIPGQSQKRVCCGSKFTGEELKLYSPDNTKNGEIICKGRHVFMGYINKREKTSQVIDSEGYYHSGDIGYLDKDDFLTITGRIKEILITRGGENIAPVLIENNIKKELSDIISNVVVIGDAQKYLTCLITLKCVISEDEIPTRILEKSVCEFMKKLGSILVNTEDARTCNILKRYIEQGIVKANKNAVSNAQTVKKFRILLDDFSVSTDQLTPTLKLKRAIILEKNQNVIDELYA</sequence>
<dbReference type="SUPFAM" id="SSF56801">
    <property type="entry name" value="Acetyl-CoA synthetase-like"/>
    <property type="match status" value="1"/>
</dbReference>
<dbReference type="GO" id="GO:0004467">
    <property type="term" value="F:long-chain fatty acid-CoA ligase activity"/>
    <property type="evidence" value="ECO:0007669"/>
    <property type="project" value="TreeGrafter"/>
</dbReference>
<reference evidence="5" key="1">
    <citation type="submission" date="2018-05" db="EMBL/GenBank/DDBJ databases">
        <authorList>
            <person name="Lanie J.A."/>
            <person name="Ng W.-L."/>
            <person name="Kazmierczak K.M."/>
            <person name="Andrzejewski T.M."/>
            <person name="Davidsen T.M."/>
            <person name="Wayne K.J."/>
            <person name="Tettelin H."/>
            <person name="Glass J.I."/>
            <person name="Rusch D."/>
            <person name="Podicherti R."/>
            <person name="Tsui H.-C.T."/>
            <person name="Winkler M.E."/>
        </authorList>
    </citation>
    <scope>NUCLEOTIDE SEQUENCE</scope>
</reference>
<name>A0A382ANT6_9ZZZZ</name>
<dbReference type="Gene3D" id="3.40.50.12780">
    <property type="entry name" value="N-terminal domain of ligase-like"/>
    <property type="match status" value="1"/>
</dbReference>
<dbReference type="GO" id="GO:0005783">
    <property type="term" value="C:endoplasmic reticulum"/>
    <property type="evidence" value="ECO:0007669"/>
    <property type="project" value="TreeGrafter"/>
</dbReference>
<dbReference type="Pfam" id="PF23562">
    <property type="entry name" value="AMP-binding_C_3"/>
    <property type="match status" value="1"/>
</dbReference>
<gene>
    <name evidence="5" type="ORF">METZ01_LOCUS155898</name>
</gene>
<dbReference type="PANTHER" id="PTHR43272:SF32">
    <property type="entry name" value="AMP-DEPENDENT SYNTHETASE_LIGASE DOMAIN-CONTAINING PROTEIN"/>
    <property type="match status" value="1"/>
</dbReference>
<dbReference type="AlphaFoldDB" id="A0A382ANT6"/>
<organism evidence="5">
    <name type="scientific">marine metagenome</name>
    <dbReference type="NCBI Taxonomy" id="408172"/>
    <lineage>
        <taxon>unclassified sequences</taxon>
        <taxon>metagenomes</taxon>
        <taxon>ecological metagenomes</taxon>
    </lineage>
</organism>
<dbReference type="PANTHER" id="PTHR43272">
    <property type="entry name" value="LONG-CHAIN-FATTY-ACID--COA LIGASE"/>
    <property type="match status" value="1"/>
</dbReference>
<evidence type="ECO:0000313" key="5">
    <source>
        <dbReference type="EMBL" id="SVB03044.1"/>
    </source>
</evidence>
<dbReference type="InterPro" id="IPR000873">
    <property type="entry name" value="AMP-dep_synth/lig_dom"/>
</dbReference>
<dbReference type="InterPro" id="IPR020845">
    <property type="entry name" value="AMP-binding_CS"/>
</dbReference>
<dbReference type="InterPro" id="IPR042099">
    <property type="entry name" value="ANL_N_sf"/>
</dbReference>
<evidence type="ECO:0000259" key="4">
    <source>
        <dbReference type="Pfam" id="PF00501"/>
    </source>
</evidence>
<feature type="domain" description="AMP-dependent synthetase/ligase" evidence="4">
    <location>
        <begin position="84"/>
        <end position="516"/>
    </location>
</feature>
<evidence type="ECO:0000256" key="3">
    <source>
        <dbReference type="ARBA" id="ARBA00023098"/>
    </source>
</evidence>
<protein>
    <recommendedName>
        <fullName evidence="4">AMP-dependent synthetase/ligase domain-containing protein</fullName>
    </recommendedName>
</protein>
<evidence type="ECO:0000256" key="2">
    <source>
        <dbReference type="ARBA" id="ARBA00022832"/>
    </source>
</evidence>
<keyword evidence="1" id="KW-0436">Ligase</keyword>